<feature type="domain" description="SprT-like" evidence="1">
    <location>
        <begin position="12"/>
        <end position="116"/>
    </location>
</feature>
<dbReference type="Pfam" id="PF10263">
    <property type="entry name" value="SprT-like"/>
    <property type="match status" value="1"/>
</dbReference>
<dbReference type="InterPro" id="IPR006640">
    <property type="entry name" value="SprT-like_domain"/>
</dbReference>
<evidence type="ECO:0000313" key="2">
    <source>
        <dbReference type="EMBL" id="POZ49803.1"/>
    </source>
</evidence>
<protein>
    <recommendedName>
        <fullName evidence="1">SprT-like domain-containing protein</fullName>
    </recommendedName>
</protein>
<evidence type="ECO:0000313" key="3">
    <source>
        <dbReference type="Proteomes" id="UP000237423"/>
    </source>
</evidence>
<dbReference type="GO" id="GO:0006950">
    <property type="term" value="P:response to stress"/>
    <property type="evidence" value="ECO:0007669"/>
    <property type="project" value="UniProtKB-ARBA"/>
</dbReference>
<accession>A0A2S5CG70</accession>
<evidence type="ECO:0000259" key="1">
    <source>
        <dbReference type="Pfam" id="PF10263"/>
    </source>
</evidence>
<sequence>MKPTQETYSALQTAYEHFNLELFGGALPECLITLQRKEKRVLGYFGSNRFEEIGSGQRTDEIAMNPQHFKSREMMETLSTLAHEMAHQWQAHFGTPSRKAYHNGEWADKMESIGLMPSNTGEPGGNRTGQQMTHYIVPGGLFERVCMGLLSGGFKLVWGEIVAELEGGQGGGNRGGNGKRKATRVKFTCPACGANAWGKPDLKLICGGCLVPMETET</sequence>
<dbReference type="RefSeq" id="WP_103975829.1">
    <property type="nucleotide sequence ID" value="NZ_PGFZ01000023.1"/>
</dbReference>
<comment type="caution">
    <text evidence="2">The sequence shown here is derived from an EMBL/GenBank/DDBJ whole genome shotgun (WGS) entry which is preliminary data.</text>
</comment>
<proteinExistence type="predicted"/>
<dbReference type="EMBL" id="PGFZ01000023">
    <property type="protein sequence ID" value="POZ49803.1"/>
    <property type="molecule type" value="Genomic_DNA"/>
</dbReference>
<gene>
    <name evidence="2" type="ORF">AADEFJLK_04418</name>
</gene>
<organism evidence="2 3">
    <name type="scientific">Methylovulum psychrotolerans</name>
    <dbReference type="NCBI Taxonomy" id="1704499"/>
    <lineage>
        <taxon>Bacteria</taxon>
        <taxon>Pseudomonadati</taxon>
        <taxon>Pseudomonadota</taxon>
        <taxon>Gammaproteobacteria</taxon>
        <taxon>Methylococcales</taxon>
        <taxon>Methylococcaceae</taxon>
        <taxon>Methylovulum</taxon>
    </lineage>
</organism>
<dbReference type="AlphaFoldDB" id="A0A2S5CG70"/>
<name>A0A2S5CG70_9GAMM</name>
<dbReference type="Proteomes" id="UP000237423">
    <property type="component" value="Unassembled WGS sequence"/>
</dbReference>
<reference evidence="2 3" key="1">
    <citation type="submission" date="2017-11" db="EMBL/GenBank/DDBJ databases">
        <title>Draft Genome Sequence of Methylobacter psychrotolerans Sph1T, an Obligate Methanotroph from Low-Temperature Environments.</title>
        <authorList>
            <person name="Oshkin I.Y."/>
            <person name="Miroshnikov K."/>
            <person name="Belova S.E."/>
            <person name="Korzhenkov A."/>
            <person name="Toshchakov S.V."/>
            <person name="Dedysh S.N."/>
        </authorList>
    </citation>
    <scope>NUCLEOTIDE SEQUENCE [LARGE SCALE GENOMIC DNA]</scope>
    <source>
        <strain evidence="2 3">Sph1</strain>
    </source>
</reference>